<name>A0ABU7P638_9ACTN</name>
<dbReference type="NCBIfam" id="NF038312">
    <property type="entry name" value="SCO5918_fam"/>
    <property type="match status" value="1"/>
</dbReference>
<organism evidence="1 2">
    <name type="scientific">Actinacidiphila polyblastidii</name>
    <dbReference type="NCBI Taxonomy" id="3110430"/>
    <lineage>
        <taxon>Bacteria</taxon>
        <taxon>Bacillati</taxon>
        <taxon>Actinomycetota</taxon>
        <taxon>Actinomycetes</taxon>
        <taxon>Kitasatosporales</taxon>
        <taxon>Streptomycetaceae</taxon>
        <taxon>Actinacidiphila</taxon>
    </lineage>
</organism>
<keyword evidence="2" id="KW-1185">Reference proteome</keyword>
<protein>
    <submittedName>
        <fullName evidence="1">SCO5918 family protein</fullName>
    </submittedName>
</protein>
<accession>A0ABU7P638</accession>
<evidence type="ECO:0000313" key="1">
    <source>
        <dbReference type="EMBL" id="MEE4541269.1"/>
    </source>
</evidence>
<comment type="caution">
    <text evidence="1">The sequence shown here is derived from an EMBL/GenBank/DDBJ whole genome shotgun (WGS) entry which is preliminary data.</text>
</comment>
<evidence type="ECO:0000313" key="2">
    <source>
        <dbReference type="Proteomes" id="UP001344658"/>
    </source>
</evidence>
<reference evidence="1 2" key="1">
    <citation type="submission" date="2023-12" db="EMBL/GenBank/DDBJ databases">
        <title>Streptomyces sp. V4-01.</title>
        <authorList>
            <person name="Somphong A."/>
            <person name="Phongsopitanun W."/>
        </authorList>
    </citation>
    <scope>NUCLEOTIDE SEQUENCE [LARGE SCALE GENOMIC DNA]</scope>
    <source>
        <strain evidence="1 2">V4-01</strain>
    </source>
</reference>
<dbReference type="InterPro" id="IPR047719">
    <property type="entry name" value="SCO5918-like"/>
</dbReference>
<proteinExistence type="predicted"/>
<dbReference type="Proteomes" id="UP001344658">
    <property type="component" value="Unassembled WGS sequence"/>
</dbReference>
<dbReference type="EMBL" id="JAZEWV010000002">
    <property type="protein sequence ID" value="MEE4541269.1"/>
    <property type="molecule type" value="Genomic_DNA"/>
</dbReference>
<sequence>MRVTIARRHFYFHANEVEQAMNGVTPEPAVTGMSVDIGGVRYPIMQVGAVITRQDRRDFNAGEVQRAMQALGFPIHTTSG</sequence>
<gene>
    <name evidence="1" type="ORF">V2S66_04725</name>
</gene>